<evidence type="ECO:0000313" key="1">
    <source>
        <dbReference type="EMBL" id="QNM08738.1"/>
    </source>
</evidence>
<dbReference type="Pfam" id="PF06133">
    <property type="entry name" value="Com_YlbF"/>
    <property type="match status" value="1"/>
</dbReference>
<reference evidence="1 2" key="1">
    <citation type="submission" date="2020-08" db="EMBL/GenBank/DDBJ databases">
        <authorList>
            <person name="Liu C."/>
            <person name="Sun Q."/>
        </authorList>
    </citation>
    <scope>NUCLEOTIDE SEQUENCE [LARGE SCALE GENOMIC DNA]</scope>
    <source>
        <strain evidence="1 2">NSJ-29</strain>
    </source>
</reference>
<dbReference type="SUPFAM" id="SSF158622">
    <property type="entry name" value="YheA/YmcA-like"/>
    <property type="match status" value="1"/>
</dbReference>
<dbReference type="Gene3D" id="1.20.1500.10">
    <property type="entry name" value="YheA/YmcA-like"/>
    <property type="match status" value="1"/>
</dbReference>
<proteinExistence type="predicted"/>
<dbReference type="Proteomes" id="UP000515860">
    <property type="component" value="Chromosome"/>
</dbReference>
<dbReference type="AlphaFoldDB" id="A0A7G9GD56"/>
<dbReference type="InterPro" id="IPR023378">
    <property type="entry name" value="YheA/YmcA-like_dom_sf"/>
</dbReference>
<dbReference type="RefSeq" id="WP_118645754.1">
    <property type="nucleotide sequence ID" value="NZ_CP060635.1"/>
</dbReference>
<keyword evidence="2" id="KW-1185">Reference proteome</keyword>
<accession>A0A7G9GD56</accession>
<name>A0A7G9GD56_9FIRM</name>
<evidence type="ECO:0000313" key="2">
    <source>
        <dbReference type="Proteomes" id="UP000515860"/>
    </source>
</evidence>
<organism evidence="1 2">
    <name type="scientific">Wansuia hejianensis</name>
    <dbReference type="NCBI Taxonomy" id="2763667"/>
    <lineage>
        <taxon>Bacteria</taxon>
        <taxon>Bacillati</taxon>
        <taxon>Bacillota</taxon>
        <taxon>Clostridia</taxon>
        <taxon>Lachnospirales</taxon>
        <taxon>Lachnospiraceae</taxon>
        <taxon>Wansuia</taxon>
    </lineage>
</organism>
<dbReference type="KEGG" id="whj:H9Q79_18220"/>
<sequence length="110" mass="13256">MDEITERVYALTEAMKENRDYQRYLFLEAELQKNRELKKQVDEFRLRNYYLQESDVDLYEAVDEVDREFQELQKIPVVNAYLDAELSVCKMIQRVLETISQEVQIAEPEI</sequence>
<protein>
    <submittedName>
        <fullName evidence="1">YlbF family regulator</fullName>
    </submittedName>
</protein>
<dbReference type="EMBL" id="CP060635">
    <property type="protein sequence ID" value="QNM08738.1"/>
    <property type="molecule type" value="Genomic_DNA"/>
</dbReference>
<dbReference type="InterPro" id="IPR010368">
    <property type="entry name" value="Com_YlbF"/>
</dbReference>
<gene>
    <name evidence="1" type="ORF">H9Q79_18220</name>
</gene>